<dbReference type="Pfam" id="PF13349">
    <property type="entry name" value="DUF4097"/>
    <property type="match status" value="1"/>
</dbReference>
<dbReference type="Proteomes" id="UP000514716">
    <property type="component" value="Chromosome"/>
</dbReference>
<keyword evidence="1" id="KW-0472">Membrane</keyword>
<dbReference type="EMBL" id="CP059540">
    <property type="protein sequence ID" value="QMT18144.1"/>
    <property type="molecule type" value="Genomic_DNA"/>
</dbReference>
<evidence type="ECO:0000259" key="2">
    <source>
        <dbReference type="Pfam" id="PF13349"/>
    </source>
</evidence>
<dbReference type="InterPro" id="IPR025164">
    <property type="entry name" value="Toastrack_DUF4097"/>
</dbReference>
<dbReference type="KEGG" id="pdec:H1Q58_03745"/>
<keyword evidence="4" id="KW-1185">Reference proteome</keyword>
<dbReference type="RefSeq" id="WP_182092789.1">
    <property type="nucleotide sequence ID" value="NZ_CP059540.1"/>
</dbReference>
<protein>
    <submittedName>
        <fullName evidence="3">DUF4097 family beta strand repeat protein</fullName>
    </submittedName>
</protein>
<dbReference type="PANTHER" id="PTHR34094:SF1">
    <property type="entry name" value="PROTEIN FAM185A"/>
    <property type="match status" value="1"/>
</dbReference>
<gene>
    <name evidence="3" type="ORF">H1Q58_03745</name>
</gene>
<sequence>MKVFLRVLLIIASLFLLGIGIVLYLVYNSGPESLGVLEERNYDETIDAVEVQLENAQLDIRPSEDDTTHFVLSGNSDNYKMNTEVTSGLLTIEVEDRSPLFHFDFNRSFVVELFVPASGLSSLTANSDNGRIAVNGIQANELWLSTNNGRIVLDAVDSETIEAETDNGRIEITGTQADINARSSNGRLVFSEVAGELTARTNNGRIELTAETLDFPIDFETDNGRIEIHTETEPANALIEARVDNGSIDIYGHDNEATEFGRGDALIRLLSNNGRITVE</sequence>
<name>A0A7D7RMX6_PLAMR</name>
<evidence type="ECO:0000313" key="3">
    <source>
        <dbReference type="EMBL" id="QMT18144.1"/>
    </source>
</evidence>
<dbReference type="AlphaFoldDB" id="A0A7D7RMX6"/>
<organism evidence="3 4">
    <name type="scientific">Planococcus maritimus</name>
    <dbReference type="NCBI Taxonomy" id="192421"/>
    <lineage>
        <taxon>Bacteria</taxon>
        <taxon>Bacillati</taxon>
        <taxon>Bacillota</taxon>
        <taxon>Bacilli</taxon>
        <taxon>Bacillales</taxon>
        <taxon>Caryophanaceae</taxon>
        <taxon>Planococcus</taxon>
    </lineage>
</organism>
<accession>A0A7D7RMX6</accession>
<reference evidence="3 4" key="1">
    <citation type="submission" date="2020-07" db="EMBL/GenBank/DDBJ databases">
        <title>Screening of a cold-adapted Planococcus bacterium producing protease in traditional shrimp paste and protease identification by genome sequencing.</title>
        <authorList>
            <person name="Gao R."/>
            <person name="Leng W."/>
            <person name="Chu Q."/>
            <person name="Wu X."/>
            <person name="Liu H."/>
            <person name="Li X."/>
        </authorList>
    </citation>
    <scope>NUCLEOTIDE SEQUENCE [LARGE SCALE GENOMIC DNA]</scope>
    <source>
        <strain evidence="3 4">XJ11</strain>
    </source>
</reference>
<keyword evidence="1" id="KW-0812">Transmembrane</keyword>
<dbReference type="PANTHER" id="PTHR34094">
    <property type="match status" value="1"/>
</dbReference>
<evidence type="ECO:0000313" key="4">
    <source>
        <dbReference type="Proteomes" id="UP000514716"/>
    </source>
</evidence>
<evidence type="ECO:0000256" key="1">
    <source>
        <dbReference type="SAM" id="Phobius"/>
    </source>
</evidence>
<feature type="transmembrane region" description="Helical" evidence="1">
    <location>
        <begin position="7"/>
        <end position="27"/>
    </location>
</feature>
<keyword evidence="1" id="KW-1133">Transmembrane helix</keyword>
<feature type="domain" description="DUF4097" evidence="2">
    <location>
        <begin position="46"/>
        <end position="252"/>
    </location>
</feature>
<proteinExistence type="predicted"/>
<dbReference type="Gene3D" id="2.160.20.120">
    <property type="match status" value="1"/>
</dbReference>